<evidence type="ECO:0000256" key="8">
    <source>
        <dbReference type="PIRSR" id="PIRSR019663-1"/>
    </source>
</evidence>
<keyword evidence="5" id="KW-0788">Thiol protease</keyword>
<dbReference type="InterPro" id="IPR046427">
    <property type="entry name" value="Legumain_prodom_sf"/>
</dbReference>
<dbReference type="GO" id="GO:0005773">
    <property type="term" value="C:vacuole"/>
    <property type="evidence" value="ECO:0007669"/>
    <property type="project" value="GOC"/>
</dbReference>
<feature type="domain" description="Legumain prodomain" evidence="10">
    <location>
        <begin position="382"/>
        <end position="478"/>
    </location>
</feature>
<dbReference type="InterPro" id="IPR048501">
    <property type="entry name" value="Legum_prodom"/>
</dbReference>
<keyword evidence="7" id="KW-0325">Glycoprotein</keyword>
<dbReference type="Pfam" id="PF20985">
    <property type="entry name" value="Legum_prodom"/>
    <property type="match status" value="1"/>
</dbReference>
<dbReference type="CDD" id="cd21115">
    <property type="entry name" value="legumain_C"/>
    <property type="match status" value="1"/>
</dbReference>
<dbReference type="EMBL" id="JAKOGI010000070">
    <property type="protein sequence ID" value="KAJ8445827.1"/>
    <property type="molecule type" value="Genomic_DNA"/>
</dbReference>
<dbReference type="PRINTS" id="PR00776">
    <property type="entry name" value="HEMOGLOBNASE"/>
</dbReference>
<dbReference type="PIRSF" id="PIRSF500139">
    <property type="entry name" value="AE"/>
    <property type="match status" value="1"/>
</dbReference>
<keyword evidence="3 9" id="KW-0732">Signal</keyword>
<evidence type="ECO:0000256" key="3">
    <source>
        <dbReference type="ARBA" id="ARBA00022729"/>
    </source>
</evidence>
<organism evidence="11 12">
    <name type="scientific">Carnegiea gigantea</name>
    <dbReference type="NCBI Taxonomy" id="171969"/>
    <lineage>
        <taxon>Eukaryota</taxon>
        <taxon>Viridiplantae</taxon>
        <taxon>Streptophyta</taxon>
        <taxon>Embryophyta</taxon>
        <taxon>Tracheophyta</taxon>
        <taxon>Spermatophyta</taxon>
        <taxon>Magnoliopsida</taxon>
        <taxon>eudicotyledons</taxon>
        <taxon>Gunneridae</taxon>
        <taxon>Pentapetalae</taxon>
        <taxon>Caryophyllales</taxon>
        <taxon>Cactineae</taxon>
        <taxon>Cactaceae</taxon>
        <taxon>Cactoideae</taxon>
        <taxon>Echinocereeae</taxon>
        <taxon>Carnegiea</taxon>
    </lineage>
</organism>
<dbReference type="Gene3D" id="3.40.50.1460">
    <property type="match status" value="1"/>
</dbReference>
<evidence type="ECO:0000256" key="4">
    <source>
        <dbReference type="ARBA" id="ARBA00022801"/>
    </source>
</evidence>
<feature type="signal peptide" evidence="9">
    <location>
        <begin position="1"/>
        <end position="22"/>
    </location>
</feature>
<keyword evidence="6" id="KW-1015">Disulfide bond</keyword>
<keyword evidence="2" id="KW-0645">Protease</keyword>
<protein>
    <recommendedName>
        <fullName evidence="10">Legumain prodomain domain-containing protein</fullName>
    </recommendedName>
</protein>
<dbReference type="FunFam" id="1.10.132.130:FF:000001">
    <property type="entry name" value="Vacuolar-processing enzyme beta-isozyme"/>
    <property type="match status" value="1"/>
</dbReference>
<dbReference type="GO" id="GO:0051603">
    <property type="term" value="P:proteolysis involved in protein catabolic process"/>
    <property type="evidence" value="ECO:0007669"/>
    <property type="project" value="InterPro"/>
</dbReference>
<dbReference type="Gene3D" id="1.10.132.130">
    <property type="match status" value="1"/>
</dbReference>
<evidence type="ECO:0000256" key="7">
    <source>
        <dbReference type="ARBA" id="ARBA00023180"/>
    </source>
</evidence>
<feature type="chain" id="PRO_5040444877" description="Legumain prodomain domain-containing protein" evidence="9">
    <location>
        <begin position="23"/>
        <end position="495"/>
    </location>
</feature>
<dbReference type="GO" id="GO:0004197">
    <property type="term" value="F:cysteine-type endopeptidase activity"/>
    <property type="evidence" value="ECO:0007669"/>
    <property type="project" value="InterPro"/>
</dbReference>
<gene>
    <name evidence="11" type="ORF">Cgig2_027908</name>
</gene>
<evidence type="ECO:0000256" key="9">
    <source>
        <dbReference type="SAM" id="SignalP"/>
    </source>
</evidence>
<keyword evidence="12" id="KW-1185">Reference proteome</keyword>
<evidence type="ECO:0000313" key="12">
    <source>
        <dbReference type="Proteomes" id="UP001153076"/>
    </source>
</evidence>
<comment type="similarity">
    <text evidence="1">Belongs to the peptidase C13 family.</text>
</comment>
<accession>A0A9Q1QKP0</accession>
<evidence type="ECO:0000313" key="11">
    <source>
        <dbReference type="EMBL" id="KAJ8445827.1"/>
    </source>
</evidence>
<dbReference type="FunFam" id="3.40.50.1460:FF:000005">
    <property type="entry name" value="Vacuolar-processing enzyme beta-isozyme"/>
    <property type="match status" value="1"/>
</dbReference>
<dbReference type="AlphaFoldDB" id="A0A9Q1QKP0"/>
<dbReference type="Pfam" id="PF01650">
    <property type="entry name" value="Peptidase_C13"/>
    <property type="match status" value="1"/>
</dbReference>
<sequence>MIGYGTGVQWVLVLLLSSLVVGRQITDDLIRLPSDHSSILDRVFHGSDKFNDDSVGTRWAVLIAGSNGYWNYRHQADVCHAYQILKKGGLKDENIIVFIYDDIAYNEENPRPGFIINSPDGDDVYAGVPKDYTGEDVNVNNFLAVILGNKTALTGGSGKVVDSGPNDHIFIYYTDHGGPGVLGMPTLPYLYADDLIDTLKKKHASGTYKSLVFYLEACESGSMFEGLLPEGLNIYATTAANAYESSWGTYCPGEEPSPPPEYDTCLGDLYSVAWMEDSEVHNLQTESLKYQYELVKARAGGPDAYYGSHVMQYGDVKLNKEMLYLYMGTNPANDNFTVGSDHNSLRPMPSKAVNQRDADLLHFWHKVRKAPEGSPRKEEAQKQFLEAMSHRVHLDNSIKLIGKLLFGIEKGPEVLQSIRPAGQPLVDDWKCLKTLVRTFETHCGSLSQYGMKHMRSIANICNAGITGEQMADASAQACPTIPSGRWSSLRGGFSA</sequence>
<evidence type="ECO:0000256" key="6">
    <source>
        <dbReference type="ARBA" id="ARBA00023157"/>
    </source>
</evidence>
<dbReference type="PIRSF" id="PIRSF019663">
    <property type="entry name" value="Legumain"/>
    <property type="match status" value="1"/>
</dbReference>
<dbReference type="GO" id="GO:0006624">
    <property type="term" value="P:vacuolar protein processing"/>
    <property type="evidence" value="ECO:0007669"/>
    <property type="project" value="TreeGrafter"/>
</dbReference>
<evidence type="ECO:0000259" key="10">
    <source>
        <dbReference type="Pfam" id="PF20985"/>
    </source>
</evidence>
<dbReference type="Proteomes" id="UP001153076">
    <property type="component" value="Unassembled WGS sequence"/>
</dbReference>
<dbReference type="PANTHER" id="PTHR12000">
    <property type="entry name" value="HEMOGLOBINASE FAMILY MEMBER"/>
    <property type="match status" value="1"/>
</dbReference>
<reference evidence="11" key="1">
    <citation type="submission" date="2022-04" db="EMBL/GenBank/DDBJ databases">
        <title>Carnegiea gigantea Genome sequencing and assembly v2.</title>
        <authorList>
            <person name="Copetti D."/>
            <person name="Sanderson M.J."/>
            <person name="Burquez A."/>
            <person name="Wojciechowski M.F."/>
        </authorList>
    </citation>
    <scope>NUCLEOTIDE SEQUENCE</scope>
    <source>
        <strain evidence="11">SGP5-SGP5p</strain>
        <tissue evidence="11">Aerial part</tissue>
    </source>
</reference>
<comment type="caution">
    <text evidence="11">The sequence shown here is derived from an EMBL/GenBank/DDBJ whole genome shotgun (WGS) entry which is preliminary data.</text>
</comment>
<evidence type="ECO:0000256" key="1">
    <source>
        <dbReference type="ARBA" id="ARBA00009941"/>
    </source>
</evidence>
<keyword evidence="4" id="KW-0378">Hydrolase</keyword>
<dbReference type="InterPro" id="IPR001096">
    <property type="entry name" value="Peptidase_C13"/>
</dbReference>
<feature type="active site" evidence="8">
    <location>
        <position position="176"/>
    </location>
</feature>
<dbReference type="InterPro" id="IPR043577">
    <property type="entry name" value="AE"/>
</dbReference>
<evidence type="ECO:0000256" key="5">
    <source>
        <dbReference type="ARBA" id="ARBA00022807"/>
    </source>
</evidence>
<name>A0A9Q1QKP0_9CARY</name>
<dbReference type="PANTHER" id="PTHR12000:SF50">
    <property type="entry name" value="VACUOLAR-PROCESSING ENZYME GAMMA-ISOZYME"/>
    <property type="match status" value="1"/>
</dbReference>
<dbReference type="OrthoDB" id="192611at2759"/>
<feature type="active site" description="Nucleophile" evidence="8">
    <location>
        <position position="218"/>
    </location>
</feature>
<evidence type="ECO:0000256" key="2">
    <source>
        <dbReference type="ARBA" id="ARBA00022670"/>
    </source>
</evidence>
<proteinExistence type="inferred from homology"/>